<feature type="compositionally biased region" description="Polar residues" evidence="7">
    <location>
        <begin position="17"/>
        <end position="29"/>
    </location>
</feature>
<feature type="region of interest" description="Disordered" evidence="7">
    <location>
        <begin position="1431"/>
        <end position="1507"/>
    </location>
</feature>
<dbReference type="Gene3D" id="3.10.20.230">
    <property type="entry name" value="Doublecortin domain"/>
    <property type="match status" value="2"/>
</dbReference>
<feature type="region of interest" description="Disordered" evidence="7">
    <location>
        <begin position="2526"/>
        <end position="2566"/>
    </location>
</feature>
<reference evidence="10" key="1">
    <citation type="submission" date="2023-04" db="EMBL/GenBank/DDBJ databases">
        <authorList>
            <consortium name="ELIXIR-Norway"/>
        </authorList>
    </citation>
    <scope>NUCLEOTIDE SEQUENCE [LARGE SCALE GENOMIC DNA]</scope>
</reference>
<name>A0ABN8Y3R3_RANTA</name>
<keyword evidence="5" id="KW-0966">Cell projection</keyword>
<dbReference type="EMBL" id="OX459948">
    <property type="protein sequence ID" value="CAI9155217.1"/>
    <property type="molecule type" value="Genomic_DNA"/>
</dbReference>
<evidence type="ECO:0000256" key="7">
    <source>
        <dbReference type="SAM" id="MobiDB-lite"/>
    </source>
</evidence>
<dbReference type="Proteomes" id="UP001176941">
    <property type="component" value="Chromosome 12"/>
</dbReference>
<dbReference type="PANTHER" id="PTHR23005:SF4">
    <property type="entry name" value="OXYGEN-REGULATED PROTEIN 1"/>
    <property type="match status" value="1"/>
</dbReference>
<feature type="compositionally biased region" description="Basic and acidic residues" evidence="7">
    <location>
        <begin position="1321"/>
        <end position="1330"/>
    </location>
</feature>
<feature type="compositionally biased region" description="Polar residues" evidence="7">
    <location>
        <begin position="1331"/>
        <end position="1344"/>
    </location>
</feature>
<evidence type="ECO:0000256" key="1">
    <source>
        <dbReference type="ARBA" id="ARBA00004316"/>
    </source>
</evidence>
<evidence type="ECO:0000256" key="4">
    <source>
        <dbReference type="ARBA" id="ARBA00022737"/>
    </source>
</evidence>
<feature type="region of interest" description="Disordered" evidence="7">
    <location>
        <begin position="597"/>
        <end position="631"/>
    </location>
</feature>
<dbReference type="Gene3D" id="2.60.60.20">
    <property type="entry name" value="PLAT/LH2 domain"/>
    <property type="match status" value="1"/>
</dbReference>
<organism evidence="10 11">
    <name type="scientific">Rangifer tarandus platyrhynchus</name>
    <name type="common">Svalbard reindeer</name>
    <dbReference type="NCBI Taxonomy" id="3082113"/>
    <lineage>
        <taxon>Eukaryota</taxon>
        <taxon>Metazoa</taxon>
        <taxon>Chordata</taxon>
        <taxon>Craniata</taxon>
        <taxon>Vertebrata</taxon>
        <taxon>Euteleostomi</taxon>
        <taxon>Mammalia</taxon>
        <taxon>Eutheria</taxon>
        <taxon>Laurasiatheria</taxon>
        <taxon>Artiodactyla</taxon>
        <taxon>Ruminantia</taxon>
        <taxon>Pecora</taxon>
        <taxon>Cervidae</taxon>
        <taxon>Odocoileinae</taxon>
        <taxon>Rangifer</taxon>
    </lineage>
</organism>
<keyword evidence="11" id="KW-1185">Reference proteome</keyword>
<evidence type="ECO:0000256" key="3">
    <source>
        <dbReference type="ARBA" id="ARBA00022490"/>
    </source>
</evidence>
<dbReference type="SMART" id="SM00537">
    <property type="entry name" value="DCX"/>
    <property type="match status" value="2"/>
</dbReference>
<dbReference type="Pfam" id="PF03607">
    <property type="entry name" value="DCX"/>
    <property type="match status" value="2"/>
</dbReference>
<dbReference type="CDD" id="cd23312">
    <property type="entry name" value="beta-trefoil_FGF_RP1"/>
    <property type="match status" value="2"/>
</dbReference>
<evidence type="ECO:0000313" key="10">
    <source>
        <dbReference type="EMBL" id="CAI9155217.1"/>
    </source>
</evidence>
<feature type="region of interest" description="Disordered" evidence="7">
    <location>
        <begin position="1321"/>
        <end position="1347"/>
    </location>
</feature>
<evidence type="ECO:0000259" key="8">
    <source>
        <dbReference type="PROSITE" id="PS50095"/>
    </source>
</evidence>
<dbReference type="PROSITE" id="PS50309">
    <property type="entry name" value="DC"/>
    <property type="match status" value="2"/>
</dbReference>
<keyword evidence="4" id="KW-0677">Repeat</keyword>
<feature type="domain" description="PLAT" evidence="8">
    <location>
        <begin position="1989"/>
        <end position="2105"/>
    </location>
</feature>
<evidence type="ECO:0000259" key="9">
    <source>
        <dbReference type="PROSITE" id="PS50309"/>
    </source>
</evidence>
<feature type="compositionally biased region" description="Polar residues" evidence="7">
    <location>
        <begin position="1485"/>
        <end position="1495"/>
    </location>
</feature>
<dbReference type="InterPro" id="IPR003533">
    <property type="entry name" value="Doublecortin_dom"/>
</dbReference>
<dbReference type="SMART" id="SM00308">
    <property type="entry name" value="LH2"/>
    <property type="match status" value="2"/>
</dbReference>
<keyword evidence="3" id="KW-0963">Cytoplasm</keyword>
<protein>
    <recommendedName>
        <fullName evidence="12">Oxygen-regulated protein 1</fullName>
    </recommendedName>
</protein>
<evidence type="ECO:0000256" key="6">
    <source>
        <dbReference type="PROSITE-ProRule" id="PRU00152"/>
    </source>
</evidence>
<dbReference type="CDD" id="cd17147">
    <property type="entry name" value="DCX2_RP1"/>
    <property type="match status" value="1"/>
</dbReference>
<dbReference type="SUPFAM" id="SSF89837">
    <property type="entry name" value="Doublecortin (DC)"/>
    <property type="match status" value="2"/>
</dbReference>
<dbReference type="Gene3D" id="2.40.180.10">
    <property type="entry name" value="Catalase core domain"/>
    <property type="match status" value="1"/>
</dbReference>
<accession>A0ABN8Y3R3</accession>
<feature type="domain" description="Doublecortin" evidence="9">
    <location>
        <begin position="36"/>
        <end position="118"/>
    </location>
</feature>
<comment type="caution">
    <text evidence="6">Lacks conserved residue(s) required for the propagation of feature annotation.</text>
</comment>
<feature type="compositionally biased region" description="Polar residues" evidence="7">
    <location>
        <begin position="1453"/>
        <end position="1475"/>
    </location>
</feature>
<feature type="compositionally biased region" description="Basic and acidic residues" evidence="7">
    <location>
        <begin position="1431"/>
        <end position="1449"/>
    </location>
</feature>
<dbReference type="InterPro" id="IPR036572">
    <property type="entry name" value="Doublecortin_dom_sf"/>
</dbReference>
<dbReference type="InterPro" id="IPR008996">
    <property type="entry name" value="IL1/FGF"/>
</dbReference>
<dbReference type="SUPFAM" id="SSF50353">
    <property type="entry name" value="Cytokine"/>
    <property type="match status" value="2"/>
</dbReference>
<evidence type="ECO:0008006" key="12">
    <source>
        <dbReference type="Google" id="ProtNLM"/>
    </source>
</evidence>
<feature type="compositionally biased region" description="Basic and acidic residues" evidence="7">
    <location>
        <begin position="2537"/>
        <end position="2548"/>
    </location>
</feature>
<feature type="compositionally biased region" description="Polar residues" evidence="7">
    <location>
        <begin position="676"/>
        <end position="685"/>
    </location>
</feature>
<feature type="compositionally biased region" description="Polar residues" evidence="7">
    <location>
        <begin position="1"/>
        <end position="10"/>
    </location>
</feature>
<sequence length="2573" mass="285728">MSETPSTSFSMVRRISSEGQLPSPRQSGITQPVVAKRISFYKSGDPQFGGVRVVLNPRSFKTFDALLDNLSGKVPLPFGVRNISTPRGRHSITRLEELEDGQSYLCSHGRKVQPVDLDKARRRPRPWLSSRALSTHVQRGPAPAAPGMLRVPRRLVVFRNGDPKTRRAIVLNRRVTQSFEVFLQYLTQVMQRPVTKLYATDGRKVPSLQAVILSSGAVVAAGREPFKPGNYDIQKYLLPARLPGISRRVYPKGNARSESRKMSTHVPSSPTSQIYSLSSEKMQSNDCYSDHSFASENYLALEKNDSQNLLIYPSEDDVEKSVIFNQDGTMTVEMKIRFKIKEEETIKWTTTLCRADLSNNGGKSEISSLPGRMDDRSSGVKITACSLSADVSPLEKGGSQVDSLAEEVNTQVKDQDVETCSSTSWENPIMDTDATQGTQDRVKHRFYRPPTPGPRRVRQKKSVIGSVTLVSETEVQEKMIGQFSYNEERKDWENKSEYHMVTHSCSKMSSVSNRPILVQVDNDEQVASSLERKKESRLLKSSAISAGVVEITSQKMLEMSHNGGLPQTTSENSIVEEGVVDNVTADNEASVKNLRTYGNTDDRSGPFLADAAHSSSNNPGTDKTISKTPASVAPSTVTTRIDQLLHAFSQCGLTKLPENEKQISSSVASKKKMKSQQRVINSQHQAGEMATKRIPRKNKRMNTRGRIAQETILQDSCSPLKGAILCEKDLHASDMVIESNCFSSKGNNPVNSRNLHRNKLNAIHKPKVQGLLARRQSRPLNKVNLGGPTKREIGQGEKVFSHNEIGYCKNTFENQNLFHLFNFLEQKPNAFCGPESQAETASWYLRGTSKRSLVSKVNNSHVTLRSQKKPKRDKLKSDTAVSKQHVTTRANSLASLEKAVFPENVTHHSVQSYVQRWLQNLSPQTALQLGKSAPVYKKERGVASYKNGFLPGNSSYTSSGKGNDSVLESNRHTTKSATLTGDNLGKKVGISLGKGSSEELIQDHCESHTDSLNDTSLLSVHEFCTWSQSATDDPNAKSQVSAVKSGQEVSLVYKDINLAAKGPSVETAVQVDLEGDAPQRLSPVQLLRQLQALVPSSPKAQNGVVQMPGPLSEIPFPSLICNSSTNVLLAWLLVLNLKRGMSSFCPGDALKATSGSSETLALLEVLKHIAVTEEADDLKAAVASLLESTTNHFGLTEKEQDTSMNKACFLGDISSLTDAVSSHEACTYEQNHIYERADNLELTEELERVDEVQKDRNILADPGYKHGSNMLVSHQSISNLSHCGSFQNTTESELHGENSFLDKFESCSLKKFQDKNVYTSFDKEDSKTSEEPGSTTNSMTSSERNVSELESFEELENQNTVIFNTKVNSGEQVTEELIRKELEASRSLELIEVSSRNDAEVGKDGVICETISRRLVTPPSLVFCYDSKQNMEKEPSDGETKTRVKKMVESLEAGSSSESPLNFKNSLRRSGTSDWSDYRQDSENEQSYKTPSDGPSDNDEEMIPEKECNKGFVKRAIEKLYGKAEMMRPSFFAGSTHTSQVYPCDSVEFQGTGKVGLYDPQGQSLGSSELVSSNSSVLQKFPEQKRDKCDVNNVRASYPREDIAEHGTEQNDHKRILRDREEGVLIDKGKWLLKENHLLRVSSPECSDPCGHADTTSVDTLLDNNSNEVLYSHFGNLAPGPSMAELSSSELEELTQPPELRCNYFNMPHCTDSEPFCDDELDIQDEACAQERKPNHPAEEKGNLRSERVCTSATHVFASAGNKVHPVSDSAVKNQPLAGSNVIHGALREDDSLDKLYNICGQHCPILTVINQPINEEHRGFAYCTDSDVENSLSLQLWMKIHPCLQQSSKTMFRDKNSKTRSRRTLTDNAIANTHDWPHFNNTFDLMDRRRKLKRSNCMGLEEENNFNKFQSYLKSFLHMLLLVVGQVNSNTQDPSSQTKDIFEVIDENNNLLNSRFQNSGTNLNQVVREHRSHLSFEMLGQAETFLGGNWKVSIITSDLPNAGTSSQIYITLYGQHRSSAPIYLYGTDGARFQEGCEDTFTITVGDIGTLFKIRIGHTNSGLSPSWHCKEIKLWDLNAERQFHIPVQRWLARDQEDGEVCREFPVLNKGQPILPVTVYEVHVATGELWNAGTVANIYMSVYGEKGDTGSRQLFRSKSTLNFLRGQVDSFLLEAVHLGNLYKIVIAHDGLGPGNGWFLDDVVIKDPTTNREYTFFCHRWLDQGEDDGKIVRELYAKNNSILSARQKLEVIRKETWAAESWKFRKGNTLQFYNRLTGGFVRLHPDSTVDAVGEKTDKYGFFDVIFNKGNVCIFQSHELRHLSLALDNGSVTGMASGGASTEMRVLSQPNRCALLESARVPGHLVIFDRHGKITNESSAGYADLSKEFVVFVKGVLLNSAVVLLATSLCQALCLLPDGSCTGVGKPSEKSYWRVHKISSGICMFESVKNARMFLRIKDGRCDGAGIGDSDCHFKIKKNLENACVSLESVKSPGLFVGLQSDGQAKPVVYTESGSVFFYPQVVKFGRENPSGMSVTPSQEEEKILESRNQEEMPSEPEARAASSSTAHGFHLCLRA</sequence>
<dbReference type="Pfam" id="PF01477">
    <property type="entry name" value="PLAT"/>
    <property type="match status" value="2"/>
</dbReference>
<dbReference type="PANTHER" id="PTHR23005">
    <property type="entry name" value="RETINITIS PIGMENTOSA 1 PROTEIN"/>
    <property type="match status" value="1"/>
</dbReference>
<feature type="region of interest" description="Disordered" evidence="7">
    <location>
        <begin position="859"/>
        <end position="886"/>
    </location>
</feature>
<dbReference type="PROSITE" id="PS50095">
    <property type="entry name" value="PLAT"/>
    <property type="match status" value="2"/>
</dbReference>
<dbReference type="InterPro" id="IPR001024">
    <property type="entry name" value="PLAT/LH2_dom"/>
</dbReference>
<feature type="domain" description="Doublecortin" evidence="9">
    <location>
        <begin position="153"/>
        <end position="232"/>
    </location>
</feature>
<evidence type="ECO:0000256" key="2">
    <source>
        <dbReference type="ARBA" id="ARBA00004496"/>
    </source>
</evidence>
<feature type="compositionally biased region" description="Polar residues" evidence="7">
    <location>
        <begin position="412"/>
        <end position="426"/>
    </location>
</feature>
<feature type="compositionally biased region" description="Polar residues" evidence="7">
    <location>
        <begin position="613"/>
        <end position="631"/>
    </location>
</feature>
<feature type="region of interest" description="Disordered" evidence="7">
    <location>
        <begin position="667"/>
        <end position="692"/>
    </location>
</feature>
<feature type="region of interest" description="Disordered" evidence="7">
    <location>
        <begin position="1"/>
        <end position="29"/>
    </location>
</feature>
<gene>
    <name evidence="10" type="ORF">MRATA1EN1_LOCUS4179</name>
</gene>
<comment type="subcellular location">
    <subcellularLocation>
        <location evidence="1">Cell projection</location>
    </subcellularLocation>
    <subcellularLocation>
        <location evidence="2">Cytoplasm</location>
    </subcellularLocation>
</comment>
<dbReference type="InterPro" id="IPR036392">
    <property type="entry name" value="PLAT/LH2_dom_sf"/>
</dbReference>
<dbReference type="Gene3D" id="2.80.10.50">
    <property type="match status" value="2"/>
</dbReference>
<proteinExistence type="predicted"/>
<feature type="region of interest" description="Disordered" evidence="7">
    <location>
        <begin position="253"/>
        <end position="272"/>
    </location>
</feature>
<dbReference type="CDD" id="cd01756">
    <property type="entry name" value="PLAT_repeat"/>
    <property type="match status" value="1"/>
</dbReference>
<evidence type="ECO:0000256" key="5">
    <source>
        <dbReference type="ARBA" id="ARBA00023273"/>
    </source>
</evidence>
<evidence type="ECO:0000313" key="11">
    <source>
        <dbReference type="Proteomes" id="UP001176941"/>
    </source>
</evidence>
<feature type="region of interest" description="Disordered" evidence="7">
    <location>
        <begin position="412"/>
        <end position="433"/>
    </location>
</feature>
<dbReference type="SUPFAM" id="SSF49723">
    <property type="entry name" value="Lipase/lipooxygenase domain (PLAT/LH2 domain)"/>
    <property type="match status" value="2"/>
</dbReference>
<feature type="domain" description="PLAT" evidence="8">
    <location>
        <begin position="2117"/>
        <end position="2234"/>
    </location>
</feature>